<gene>
    <name evidence="3" type="ORF">DFQ00_101251</name>
</gene>
<proteinExistence type="predicted"/>
<feature type="domain" description="FAD-binding" evidence="2">
    <location>
        <begin position="17"/>
        <end position="337"/>
    </location>
</feature>
<dbReference type="InterPro" id="IPR050631">
    <property type="entry name" value="PheA/TfdB_FAD_monoxygenase"/>
</dbReference>
<evidence type="ECO:0000259" key="2">
    <source>
        <dbReference type="Pfam" id="PF01494"/>
    </source>
</evidence>
<dbReference type="AlphaFoldDB" id="A0A2V4WIT1"/>
<dbReference type="Proteomes" id="UP000247790">
    <property type="component" value="Unassembled WGS sequence"/>
</dbReference>
<evidence type="ECO:0000313" key="4">
    <source>
        <dbReference type="Proteomes" id="UP000247790"/>
    </source>
</evidence>
<name>A0A2V4WIT1_PAEBA</name>
<dbReference type="PANTHER" id="PTHR43476">
    <property type="entry name" value="3-(3-HYDROXY-PHENYL)PROPIONATE/3-HYDROXYCINNAMIC ACID HYDROXYLASE"/>
    <property type="match status" value="1"/>
</dbReference>
<keyword evidence="1" id="KW-0560">Oxidoreductase</keyword>
<dbReference type="Pfam" id="PF01494">
    <property type="entry name" value="FAD_binding_3"/>
    <property type="match status" value="1"/>
</dbReference>
<dbReference type="InterPro" id="IPR036188">
    <property type="entry name" value="FAD/NAD-bd_sf"/>
</dbReference>
<dbReference type="PRINTS" id="PR00420">
    <property type="entry name" value="RNGMNOXGNASE"/>
</dbReference>
<evidence type="ECO:0000256" key="1">
    <source>
        <dbReference type="ARBA" id="ARBA00023002"/>
    </source>
</evidence>
<dbReference type="SUPFAM" id="SSF51905">
    <property type="entry name" value="FAD/NAD(P)-binding domain"/>
    <property type="match status" value="1"/>
</dbReference>
<accession>A0A2V4WIT1</accession>
<dbReference type="GO" id="GO:0016491">
    <property type="term" value="F:oxidoreductase activity"/>
    <property type="evidence" value="ECO:0007669"/>
    <property type="project" value="UniProtKB-KW"/>
</dbReference>
<organism evidence="3 4">
    <name type="scientific">Paenibacillus barcinonensis</name>
    <dbReference type="NCBI Taxonomy" id="198119"/>
    <lineage>
        <taxon>Bacteria</taxon>
        <taxon>Bacillati</taxon>
        <taxon>Bacillota</taxon>
        <taxon>Bacilli</taxon>
        <taxon>Bacillales</taxon>
        <taxon>Paenibacillaceae</taxon>
        <taxon>Paenibacillus</taxon>
    </lineage>
</organism>
<sequence length="379" mass="42006">MDMNSMKMTETNSLSHTDVCIVGAGPGGMLLSYLLNQQGISTTLIERQPHLHKSFRGELLNTDGEAILKKHGLFTHIQELGALPLEQIQYWEEGNILHTIDPDLNKGERHVGIHVPQDHLLEAIMAQTDNVGPLHQTRFNTVMTGLLRDKDRSIAGIHVRQNGVPAYIKASVIVGADGRYSAVRKHAGLMPEIRKHGYDLLWARIPAPAGWEPAVRMASMDGQQLALFSQYGGYVQIGWNIPEGGYAKLREQPFAPFVGKLVAAFPCLADSVAAHIQNWSDFVLLSVESSYSARWAMDNVVLIGDAAHTMTPTGAFGLNAALEDADILSDLLIQMAKDDFRSVDALQQLQDIRGTKVQQQLARQIEMESSFQQRYESFR</sequence>
<dbReference type="Gene3D" id="3.50.50.60">
    <property type="entry name" value="FAD/NAD(P)-binding domain"/>
    <property type="match status" value="2"/>
</dbReference>
<evidence type="ECO:0000313" key="3">
    <source>
        <dbReference type="EMBL" id="PYE52318.1"/>
    </source>
</evidence>
<dbReference type="PANTHER" id="PTHR43476:SF5">
    <property type="entry name" value="FAD-DEPENDENT MONOOXYGENASE"/>
    <property type="match status" value="1"/>
</dbReference>
<dbReference type="InterPro" id="IPR002938">
    <property type="entry name" value="FAD-bd"/>
</dbReference>
<protein>
    <submittedName>
        <fullName evidence="3">2-polyprenyl-6-methoxyphenol hydroxylase-like FAD-dependent oxidoreductase</fullName>
    </submittedName>
</protein>
<dbReference type="EMBL" id="QJSW01000001">
    <property type="protein sequence ID" value="PYE52318.1"/>
    <property type="molecule type" value="Genomic_DNA"/>
</dbReference>
<dbReference type="GO" id="GO:0071949">
    <property type="term" value="F:FAD binding"/>
    <property type="evidence" value="ECO:0007669"/>
    <property type="project" value="InterPro"/>
</dbReference>
<comment type="caution">
    <text evidence="3">The sequence shown here is derived from an EMBL/GenBank/DDBJ whole genome shotgun (WGS) entry which is preliminary data.</text>
</comment>
<reference evidence="3 4" key="1">
    <citation type="submission" date="2018-06" db="EMBL/GenBank/DDBJ databases">
        <title>Genomic Encyclopedia of Type Strains, Phase III (KMG-III): the genomes of soil and plant-associated and newly described type strains.</title>
        <authorList>
            <person name="Whitman W."/>
        </authorList>
    </citation>
    <scope>NUCLEOTIDE SEQUENCE [LARGE SCALE GENOMIC DNA]</scope>
    <source>
        <strain evidence="3 4">CECT 7022</strain>
    </source>
</reference>